<dbReference type="RefSeq" id="WP_018366031.1">
    <property type="nucleotide sequence ID" value="NZ_CP104407.1"/>
</dbReference>
<keyword evidence="1" id="KW-0472">Membrane</keyword>
<gene>
    <name evidence="2" type="ORF">N1496_00525</name>
</gene>
<keyword evidence="1" id="KW-1133">Transmembrane helix</keyword>
<feature type="transmembrane region" description="Helical" evidence="1">
    <location>
        <begin position="33"/>
        <end position="49"/>
    </location>
</feature>
<protein>
    <submittedName>
        <fullName evidence="2">DUF2273 domain-containing protein</fullName>
    </submittedName>
</protein>
<feature type="transmembrane region" description="Helical" evidence="1">
    <location>
        <begin position="7"/>
        <end position="27"/>
    </location>
</feature>
<evidence type="ECO:0000313" key="2">
    <source>
        <dbReference type="EMBL" id="WMB28230.1"/>
    </source>
</evidence>
<reference evidence="3" key="1">
    <citation type="submission" date="2022-10" db="EMBL/GenBank/DDBJ databases">
        <title>Streptococcus didelphis as causative of fatal infections in opossums (Didelphis albiventris).</title>
        <authorList>
            <person name="Breyer G.M."/>
            <person name="Da Silva M.E.R.J."/>
            <person name="Siqueira F.M."/>
        </authorList>
    </citation>
    <scope>NUCLEOTIDE SEQUENCE [LARGE SCALE GENOMIC DNA]</scope>
    <source>
        <strain evidence="3">LBVP101/21</strain>
    </source>
</reference>
<name>A0ABY9LJ84_9STRE</name>
<keyword evidence="1" id="KW-0812">Transmembrane</keyword>
<dbReference type="InterPro" id="IPR018730">
    <property type="entry name" value="DUF2273"/>
</dbReference>
<evidence type="ECO:0000256" key="1">
    <source>
        <dbReference type="SAM" id="Phobius"/>
    </source>
</evidence>
<keyword evidence="3" id="KW-1185">Reference proteome</keyword>
<accession>A0ABY9LJ84</accession>
<organism evidence="2 3">
    <name type="scientific">Streptococcus didelphis</name>
    <dbReference type="NCBI Taxonomy" id="102886"/>
    <lineage>
        <taxon>Bacteria</taxon>
        <taxon>Bacillati</taxon>
        <taxon>Bacillota</taxon>
        <taxon>Bacilli</taxon>
        <taxon>Lactobacillales</taxon>
        <taxon>Streptococcaceae</taxon>
        <taxon>Streptococcus</taxon>
    </lineage>
</organism>
<dbReference type="Pfam" id="PF10031">
    <property type="entry name" value="DUF2273"/>
    <property type="match status" value="1"/>
</dbReference>
<sequence>MEFYEKYKYPIVGGLVGLVLAVLLMSFGFFRTLLALIFIVLGVYGGLFVKRTGILDQFIHRR</sequence>
<proteinExistence type="predicted"/>
<evidence type="ECO:0000313" key="3">
    <source>
        <dbReference type="Proteomes" id="UP001238096"/>
    </source>
</evidence>
<dbReference type="EMBL" id="CP110509">
    <property type="protein sequence ID" value="WMB28230.1"/>
    <property type="molecule type" value="Genomic_DNA"/>
</dbReference>
<dbReference type="Proteomes" id="UP001238096">
    <property type="component" value="Chromosome"/>
</dbReference>